<dbReference type="SMART" id="SM00411">
    <property type="entry name" value="BHL"/>
    <property type="match status" value="1"/>
</dbReference>
<dbReference type="PANTHER" id="PTHR33175">
    <property type="entry name" value="DNA-BINDING PROTEIN HU"/>
    <property type="match status" value="1"/>
</dbReference>
<dbReference type="GO" id="GO:0003677">
    <property type="term" value="F:DNA binding"/>
    <property type="evidence" value="ECO:0007669"/>
    <property type="project" value="UniProtKB-KW"/>
</dbReference>
<dbReference type="OrthoDB" id="9799835at2"/>
<dbReference type="GO" id="GO:0030261">
    <property type="term" value="P:chromosome condensation"/>
    <property type="evidence" value="ECO:0007669"/>
    <property type="project" value="UniProtKB-KW"/>
</dbReference>
<comment type="similarity">
    <text evidence="1 4">Belongs to the bacterial histone-like protein family.</text>
</comment>
<dbReference type="PANTHER" id="PTHR33175:SF3">
    <property type="entry name" value="DNA-BINDING PROTEIN HU-BETA"/>
    <property type="match status" value="1"/>
</dbReference>
<dbReference type="GeneID" id="300655134"/>
<gene>
    <name evidence="5" type="ORF">GTQ45_06615</name>
</gene>
<dbReference type="GO" id="GO:0030527">
    <property type="term" value="F:structural constituent of chromatin"/>
    <property type="evidence" value="ECO:0007669"/>
    <property type="project" value="InterPro"/>
</dbReference>
<dbReference type="Pfam" id="PF00216">
    <property type="entry name" value="Bac_DNA_binding"/>
    <property type="match status" value="1"/>
</dbReference>
<dbReference type="InterPro" id="IPR010992">
    <property type="entry name" value="IHF-like_DNA-bd_dom_sf"/>
</dbReference>
<evidence type="ECO:0000313" key="6">
    <source>
        <dbReference type="Proteomes" id="UP000470384"/>
    </source>
</evidence>
<keyword evidence="2" id="KW-0226">DNA condensation</keyword>
<reference evidence="5 6" key="1">
    <citation type="journal article" date="2016" name="Int. J. Syst. Evol. Microbiol.">
        <title>Pyruvatibacter mobilis gen. nov., sp. nov., a marine bacterium from the culture broth of Picochlorum sp. 122.</title>
        <authorList>
            <person name="Wang G."/>
            <person name="Tang M."/>
            <person name="Wu H."/>
            <person name="Dai S."/>
            <person name="Li T."/>
            <person name="Chen C."/>
            <person name="He H."/>
            <person name="Fan J."/>
            <person name="Xiang W."/>
            <person name="Li X."/>
        </authorList>
    </citation>
    <scope>NUCLEOTIDE SEQUENCE [LARGE SCALE GENOMIC DNA]</scope>
    <source>
        <strain evidence="5 6">GYP-11</strain>
    </source>
</reference>
<dbReference type="Gene3D" id="4.10.520.10">
    <property type="entry name" value="IHF-like DNA-binding proteins"/>
    <property type="match status" value="1"/>
</dbReference>
<proteinExistence type="inferred from homology"/>
<evidence type="ECO:0000256" key="2">
    <source>
        <dbReference type="ARBA" id="ARBA00023067"/>
    </source>
</evidence>
<dbReference type="AlphaFoldDB" id="A0A845QA22"/>
<keyword evidence="3 5" id="KW-0238">DNA-binding</keyword>
<name>A0A845QA22_9HYPH</name>
<dbReference type="RefSeq" id="WP_027839119.1">
    <property type="nucleotide sequence ID" value="NZ_BMHN01000001.1"/>
</dbReference>
<organism evidence="5 6">
    <name type="scientific">Pyruvatibacter mobilis</name>
    <dbReference type="NCBI Taxonomy" id="1712261"/>
    <lineage>
        <taxon>Bacteria</taxon>
        <taxon>Pseudomonadati</taxon>
        <taxon>Pseudomonadota</taxon>
        <taxon>Alphaproteobacteria</taxon>
        <taxon>Hyphomicrobiales</taxon>
        <taxon>Parvibaculaceae</taxon>
        <taxon>Pyruvatibacter</taxon>
    </lineage>
</organism>
<evidence type="ECO:0000256" key="3">
    <source>
        <dbReference type="ARBA" id="ARBA00023125"/>
    </source>
</evidence>
<evidence type="ECO:0000256" key="1">
    <source>
        <dbReference type="ARBA" id="ARBA00010529"/>
    </source>
</evidence>
<protein>
    <submittedName>
        <fullName evidence="5">DNA-binding protein HU</fullName>
    </submittedName>
</protein>
<evidence type="ECO:0000256" key="4">
    <source>
        <dbReference type="RuleBase" id="RU003939"/>
    </source>
</evidence>
<dbReference type="SUPFAM" id="SSF47729">
    <property type="entry name" value="IHF-like DNA-binding proteins"/>
    <property type="match status" value="1"/>
</dbReference>
<evidence type="ECO:0000313" key="5">
    <source>
        <dbReference type="EMBL" id="NBG95402.1"/>
    </source>
</evidence>
<dbReference type="InterPro" id="IPR000119">
    <property type="entry name" value="Hist_DNA-bd"/>
</dbReference>
<accession>A0A845QA22</accession>
<dbReference type="EMBL" id="WXYQ01000005">
    <property type="protein sequence ID" value="NBG95402.1"/>
    <property type="molecule type" value="Genomic_DNA"/>
</dbReference>
<comment type="caution">
    <text evidence="5">The sequence shown here is derived from an EMBL/GenBank/DDBJ whole genome shotgun (WGS) entry which is preliminary data.</text>
</comment>
<dbReference type="Proteomes" id="UP000470384">
    <property type="component" value="Unassembled WGS sequence"/>
</dbReference>
<dbReference type="CDD" id="cd13831">
    <property type="entry name" value="HU"/>
    <property type="match status" value="1"/>
</dbReference>
<keyword evidence="6" id="KW-1185">Reference proteome</keyword>
<sequence length="94" mass="10137">MSKAEFIEKVAEAGDMSKAEAKRAVELVFGEIEKGLKASKKEGKYTIGTFGTFTISKRAARMGRNPQTGEAIKIKASKVLRFKPAAQLKEAAGC</sequence>
<dbReference type="PRINTS" id="PR01727">
    <property type="entry name" value="DNABINDINGHU"/>
</dbReference>